<evidence type="ECO:0000313" key="1">
    <source>
        <dbReference type="EMBL" id="KAF2113265.1"/>
    </source>
</evidence>
<proteinExistence type="predicted"/>
<name>A0A6A5Z1F5_9PLEO</name>
<protein>
    <submittedName>
        <fullName evidence="1">Histidine phosphatase superfamily</fullName>
    </submittedName>
</protein>
<accession>A0A6A5Z1F5</accession>
<dbReference type="SMART" id="SM00855">
    <property type="entry name" value="PGAM"/>
    <property type="match status" value="1"/>
</dbReference>
<dbReference type="Gene3D" id="3.40.50.1240">
    <property type="entry name" value="Phosphoglycerate mutase-like"/>
    <property type="match status" value="1"/>
</dbReference>
<dbReference type="EMBL" id="ML977328">
    <property type="protein sequence ID" value="KAF2113265.1"/>
    <property type="molecule type" value="Genomic_DNA"/>
</dbReference>
<dbReference type="InterPro" id="IPR013078">
    <property type="entry name" value="His_Pase_superF_clade-1"/>
</dbReference>
<gene>
    <name evidence="1" type="ORF">BDV96DRAFT_613713</name>
</gene>
<dbReference type="Pfam" id="PF00300">
    <property type="entry name" value="His_Phos_1"/>
    <property type="match status" value="1"/>
</dbReference>
<sequence>MPSQSAEKTENWKLRALLGFFSHDSDPADWSFRAVRNPPARSLCTDSIGRRHSLDLASLISDQEKTPWQRFEHHIRQLNAEDPAQKRYKVFFVMRHGEGLHNVKEAEVGREAWERTWARKSGDDHSIWEDAELTLKGEQQAKDAASFWEDAIRTAKVPLPELFISSPLRRCLRTLELTFSSLVPSLGKPFKPRIDEQLRERCGVHTCDKRSTRSWIASAYPTFTIPDGFAEDDQLWTASKREQLEEHVTRTEELLGEIFQNEDAMFVSLTAHSGVLMALFKATGYKMIPVAAGTIYPLFVKAEKSSI</sequence>
<organism evidence="1 2">
    <name type="scientific">Lophiotrema nucula</name>
    <dbReference type="NCBI Taxonomy" id="690887"/>
    <lineage>
        <taxon>Eukaryota</taxon>
        <taxon>Fungi</taxon>
        <taxon>Dikarya</taxon>
        <taxon>Ascomycota</taxon>
        <taxon>Pezizomycotina</taxon>
        <taxon>Dothideomycetes</taxon>
        <taxon>Pleosporomycetidae</taxon>
        <taxon>Pleosporales</taxon>
        <taxon>Lophiotremataceae</taxon>
        <taxon>Lophiotrema</taxon>
    </lineage>
</organism>
<reference evidence="1" key="1">
    <citation type="journal article" date="2020" name="Stud. Mycol.">
        <title>101 Dothideomycetes genomes: a test case for predicting lifestyles and emergence of pathogens.</title>
        <authorList>
            <person name="Haridas S."/>
            <person name="Albert R."/>
            <person name="Binder M."/>
            <person name="Bloem J."/>
            <person name="Labutti K."/>
            <person name="Salamov A."/>
            <person name="Andreopoulos B."/>
            <person name="Baker S."/>
            <person name="Barry K."/>
            <person name="Bills G."/>
            <person name="Bluhm B."/>
            <person name="Cannon C."/>
            <person name="Castanera R."/>
            <person name="Culley D."/>
            <person name="Daum C."/>
            <person name="Ezra D."/>
            <person name="Gonzalez J."/>
            <person name="Henrissat B."/>
            <person name="Kuo A."/>
            <person name="Liang C."/>
            <person name="Lipzen A."/>
            <person name="Lutzoni F."/>
            <person name="Magnuson J."/>
            <person name="Mondo S."/>
            <person name="Nolan M."/>
            <person name="Ohm R."/>
            <person name="Pangilinan J."/>
            <person name="Park H.-J."/>
            <person name="Ramirez L."/>
            <person name="Alfaro M."/>
            <person name="Sun H."/>
            <person name="Tritt A."/>
            <person name="Yoshinaga Y."/>
            <person name="Zwiers L.-H."/>
            <person name="Turgeon B."/>
            <person name="Goodwin S."/>
            <person name="Spatafora J."/>
            <person name="Crous P."/>
            <person name="Grigoriev I."/>
        </authorList>
    </citation>
    <scope>NUCLEOTIDE SEQUENCE</scope>
    <source>
        <strain evidence="1">CBS 627.86</strain>
    </source>
</reference>
<dbReference type="InterPro" id="IPR050275">
    <property type="entry name" value="PGM_Phosphatase"/>
</dbReference>
<dbReference type="InterPro" id="IPR029033">
    <property type="entry name" value="His_PPase_superfam"/>
</dbReference>
<evidence type="ECO:0000313" key="2">
    <source>
        <dbReference type="Proteomes" id="UP000799770"/>
    </source>
</evidence>
<dbReference type="CDD" id="cd07067">
    <property type="entry name" value="HP_PGM_like"/>
    <property type="match status" value="1"/>
</dbReference>
<dbReference type="Proteomes" id="UP000799770">
    <property type="component" value="Unassembled WGS sequence"/>
</dbReference>
<dbReference type="AlphaFoldDB" id="A0A6A5Z1F5"/>
<keyword evidence="2" id="KW-1185">Reference proteome</keyword>
<dbReference type="GO" id="GO:0005737">
    <property type="term" value="C:cytoplasm"/>
    <property type="evidence" value="ECO:0007669"/>
    <property type="project" value="TreeGrafter"/>
</dbReference>
<dbReference type="OrthoDB" id="496981at2759"/>
<dbReference type="GO" id="GO:0016791">
    <property type="term" value="F:phosphatase activity"/>
    <property type="evidence" value="ECO:0007669"/>
    <property type="project" value="TreeGrafter"/>
</dbReference>
<dbReference type="PANTHER" id="PTHR48100:SF1">
    <property type="entry name" value="HISTIDINE PHOSPHATASE FAMILY PROTEIN-RELATED"/>
    <property type="match status" value="1"/>
</dbReference>
<dbReference type="PANTHER" id="PTHR48100">
    <property type="entry name" value="BROAD-SPECIFICITY PHOSPHATASE YOR283W-RELATED"/>
    <property type="match status" value="1"/>
</dbReference>
<dbReference type="SUPFAM" id="SSF53254">
    <property type="entry name" value="Phosphoglycerate mutase-like"/>
    <property type="match status" value="1"/>
</dbReference>